<keyword evidence="6 10" id="KW-0547">Nucleotide-binding</keyword>
<dbReference type="GO" id="GO:0016874">
    <property type="term" value="F:ligase activity"/>
    <property type="evidence" value="ECO:0007669"/>
    <property type="project" value="UniProtKB-KW"/>
</dbReference>
<evidence type="ECO:0000256" key="4">
    <source>
        <dbReference type="ARBA" id="ARBA00022598"/>
    </source>
</evidence>
<keyword evidence="7 10" id="KW-0067">ATP-binding</keyword>
<dbReference type="Proteomes" id="UP001141327">
    <property type="component" value="Unassembled WGS sequence"/>
</dbReference>
<comment type="catalytic activity">
    <reaction evidence="10">
        <text>L-cysteine + L-glutamate + ATP = gamma-L-glutamyl-L-cysteine + ADP + phosphate + H(+)</text>
        <dbReference type="Rhea" id="RHEA:13285"/>
        <dbReference type="ChEBI" id="CHEBI:15378"/>
        <dbReference type="ChEBI" id="CHEBI:29985"/>
        <dbReference type="ChEBI" id="CHEBI:30616"/>
        <dbReference type="ChEBI" id="CHEBI:35235"/>
        <dbReference type="ChEBI" id="CHEBI:43474"/>
        <dbReference type="ChEBI" id="CHEBI:58173"/>
        <dbReference type="ChEBI" id="CHEBI:456216"/>
        <dbReference type="EC" id="6.3.2.2"/>
    </reaction>
</comment>
<sequence>MGFLSTLGRPLHWSEIQPHVARIKQEAAEQFVRRFLAHSRESKEQLLFGDECEYMLIEFTEEGNVSLCLDAYEILSRLHDASNHSEHITDWSPEYARYMLEGCPSTPYGSLADVILFEWNMRMRREQIRTHLGRTQHLVSLAVYPRLGRTPHPPCRSPVVLVVPTPASGAAEGSWDGISLHPDQRSMAQRNPASRSYFAPDTMIYPHPRFGALTCNIRLRRGRKVSINVPLFIDVKTDPRQLFGEEDQLPGVCPGCIPMDAQVFGMGCCGLQCTLQCAHLEEARFLYDQLVVLAAPMLALTAASPYFRGLLTDTDCRFDAIAQSEFPTSRYGPATLFISNQGAPFNDIRVPTDPSVLATCHRAGIDENFSRYVANVLARDPLVVYEGAIHMDPATHSSHFQTISSTDWTTVRLKVPSQPGESWRVEFRPMEMQLTDFENAAFVALVVLLSRAILAFHLDFYIPMSLTHRNLQRAQARDAIQTQCCSFRRYTGDFPHQEGGALEPCLERNPLVELTIDEIVNGKGGVFPGLATFVRRYLSSIELNDHVASHIRRYVQFISDKAAGRIPTTAQWLRNAVRRHPTYQQNSVVTPGITADLLQSIVAMEEGRSPELARNLLGPFADTVGTIPPPPGPHPHAGVLTAIS</sequence>
<evidence type="ECO:0000256" key="9">
    <source>
        <dbReference type="ARBA" id="ARBA00032122"/>
    </source>
</evidence>
<keyword evidence="12" id="KW-1185">Reference proteome</keyword>
<dbReference type="Gene3D" id="1.10.8.960">
    <property type="match status" value="1"/>
</dbReference>
<evidence type="ECO:0000256" key="3">
    <source>
        <dbReference type="ARBA" id="ARBA00012220"/>
    </source>
</evidence>
<evidence type="ECO:0000256" key="7">
    <source>
        <dbReference type="ARBA" id="ARBA00022840"/>
    </source>
</evidence>
<comment type="pathway">
    <text evidence="1 10">Sulfur metabolism; glutathione biosynthesis; glutathione from L-cysteine and L-glutamate: step 1/2.</text>
</comment>
<accession>A0ABQ8U8H1</accession>
<dbReference type="Pfam" id="PF03074">
    <property type="entry name" value="GCS"/>
    <property type="match status" value="1"/>
</dbReference>
<proteinExistence type="inferred from homology"/>
<dbReference type="Gene3D" id="3.30.590.50">
    <property type="match status" value="2"/>
</dbReference>
<keyword evidence="5 10" id="KW-0317">Glutathione biosynthesis</keyword>
<keyword evidence="4 10" id="KW-0436">Ligase</keyword>
<gene>
    <name evidence="11" type="ORF">PAPYR_11837</name>
</gene>
<comment type="similarity">
    <text evidence="2 10">Belongs to the glutamate--cysteine ligase type 3 family.</text>
</comment>
<protein>
    <recommendedName>
        <fullName evidence="3 10">Glutamate--cysteine ligase</fullName>
        <ecNumber evidence="3 10">6.3.2.2</ecNumber>
    </recommendedName>
    <alternativeName>
        <fullName evidence="9 10">Gamma-ECS</fullName>
    </alternativeName>
    <alternativeName>
        <fullName evidence="8 10">Gamma-glutamylcysteine synthetase</fullName>
    </alternativeName>
</protein>
<organism evidence="11 12">
    <name type="scientific">Paratrimastix pyriformis</name>
    <dbReference type="NCBI Taxonomy" id="342808"/>
    <lineage>
        <taxon>Eukaryota</taxon>
        <taxon>Metamonada</taxon>
        <taxon>Preaxostyla</taxon>
        <taxon>Paratrimastigidae</taxon>
        <taxon>Paratrimastix</taxon>
    </lineage>
</organism>
<dbReference type="EMBL" id="JAPMOS010000232">
    <property type="protein sequence ID" value="KAJ4453649.1"/>
    <property type="molecule type" value="Genomic_DNA"/>
</dbReference>
<dbReference type="EC" id="6.3.2.2" evidence="3 10"/>
<name>A0ABQ8U8H1_9EUKA</name>
<evidence type="ECO:0000313" key="12">
    <source>
        <dbReference type="Proteomes" id="UP001141327"/>
    </source>
</evidence>
<dbReference type="PANTHER" id="PTHR11164">
    <property type="entry name" value="GLUTAMATE CYSTEINE LIGASE"/>
    <property type="match status" value="1"/>
</dbReference>
<evidence type="ECO:0000256" key="8">
    <source>
        <dbReference type="ARBA" id="ARBA00030585"/>
    </source>
</evidence>
<comment type="caution">
    <text evidence="11">The sequence shown here is derived from an EMBL/GenBank/DDBJ whole genome shotgun (WGS) entry which is preliminary data.</text>
</comment>
<evidence type="ECO:0000256" key="10">
    <source>
        <dbReference type="RuleBase" id="RU367135"/>
    </source>
</evidence>
<evidence type="ECO:0000256" key="2">
    <source>
        <dbReference type="ARBA" id="ARBA00008100"/>
    </source>
</evidence>
<evidence type="ECO:0000256" key="6">
    <source>
        <dbReference type="ARBA" id="ARBA00022741"/>
    </source>
</evidence>
<dbReference type="SUPFAM" id="SSF55931">
    <property type="entry name" value="Glutamine synthetase/guanido kinase"/>
    <property type="match status" value="1"/>
</dbReference>
<dbReference type="InterPro" id="IPR004308">
    <property type="entry name" value="GCS"/>
</dbReference>
<evidence type="ECO:0000313" key="11">
    <source>
        <dbReference type="EMBL" id="KAJ4453649.1"/>
    </source>
</evidence>
<evidence type="ECO:0000256" key="5">
    <source>
        <dbReference type="ARBA" id="ARBA00022684"/>
    </source>
</evidence>
<dbReference type="PANTHER" id="PTHR11164:SF0">
    <property type="entry name" value="GLUTAMATE--CYSTEINE LIGASE CATALYTIC SUBUNIT"/>
    <property type="match status" value="1"/>
</dbReference>
<evidence type="ECO:0000256" key="1">
    <source>
        <dbReference type="ARBA" id="ARBA00005006"/>
    </source>
</evidence>
<reference evidence="11" key="1">
    <citation type="journal article" date="2022" name="bioRxiv">
        <title>Genomics of Preaxostyla Flagellates Illuminates Evolutionary Transitions and the Path Towards Mitochondrial Loss.</title>
        <authorList>
            <person name="Novak L.V.F."/>
            <person name="Treitli S.C."/>
            <person name="Pyrih J."/>
            <person name="Halakuc P."/>
            <person name="Pipaliya S.V."/>
            <person name="Vacek V."/>
            <person name="Brzon O."/>
            <person name="Soukal P."/>
            <person name="Eme L."/>
            <person name="Dacks J.B."/>
            <person name="Karnkowska A."/>
            <person name="Elias M."/>
            <person name="Hampl V."/>
        </authorList>
    </citation>
    <scope>NUCLEOTIDE SEQUENCE</scope>
    <source>
        <strain evidence="11">RCP-MX</strain>
    </source>
</reference>
<dbReference type="InterPro" id="IPR014746">
    <property type="entry name" value="Gln_synth/guanido_kin_cat_dom"/>
</dbReference>